<gene>
    <name evidence="4" type="ORF">MB27_09000</name>
</gene>
<dbReference type="EMBL" id="JRTT01000008">
    <property type="protein sequence ID" value="KHD77894.1"/>
    <property type="molecule type" value="Genomic_DNA"/>
</dbReference>
<keyword evidence="5" id="KW-1185">Reference proteome</keyword>
<evidence type="ECO:0000313" key="5">
    <source>
        <dbReference type="Proteomes" id="UP000054537"/>
    </source>
</evidence>
<accession>A0A0A6UTW9</accession>
<dbReference type="Proteomes" id="UP000054537">
    <property type="component" value="Unassembled WGS sequence"/>
</dbReference>
<dbReference type="OrthoDB" id="5332339at2"/>
<organism evidence="4 5">
    <name type="scientific">Actinoplanes utahensis</name>
    <dbReference type="NCBI Taxonomy" id="1869"/>
    <lineage>
        <taxon>Bacteria</taxon>
        <taxon>Bacillati</taxon>
        <taxon>Actinomycetota</taxon>
        <taxon>Actinomycetes</taxon>
        <taxon>Micromonosporales</taxon>
        <taxon>Micromonosporaceae</taxon>
        <taxon>Actinoplanes</taxon>
    </lineage>
</organism>
<evidence type="ECO:0000313" key="4">
    <source>
        <dbReference type="EMBL" id="KHD77894.1"/>
    </source>
</evidence>
<dbReference type="GO" id="GO:0050097">
    <property type="term" value="F:methylaspartate mutase activity"/>
    <property type="evidence" value="ECO:0007669"/>
    <property type="project" value="InterPro"/>
</dbReference>
<dbReference type="eggNOG" id="COG4865">
    <property type="taxonomic scope" value="Bacteria"/>
</dbReference>
<evidence type="ECO:0000256" key="1">
    <source>
        <dbReference type="ARBA" id="ARBA00022628"/>
    </source>
</evidence>
<proteinExistence type="predicted"/>
<dbReference type="RefSeq" id="WP_043523698.1">
    <property type="nucleotide sequence ID" value="NZ_BAABKU010000038.1"/>
</dbReference>
<keyword evidence="1" id="KW-0846">Cobalamin</keyword>
<dbReference type="AlphaFoldDB" id="A0A0A6UTW9"/>
<sequence>MFEHAALEVSPAVAARLPGWRDVTAHLRSRPGGRVVDVLRSAERAGQPVVQPRCGVGGHREMLALLRALEPAGPAVLSVTIDSYTRLGQFAEAARVLAEAPERLNGYPLVAHGWQRGRELVAAVGTPLEVRHGSPDGRDLFATALAAGFTSFEGGGIGYNLPYCKNVPLADSLRAWRQIDAVCGVLAADGVIVDRELFGTLTAVLVPPSTSIAVTVLEAVSAAREGVRCLSIAYPQGGEIHQDVAALRAIRTLTARYLGAHVEVFPVLHQFMGAFPADPAWASGLILYGGLVARLGGAAKVVSKTDQEARGLPDATANRRGIRTATVGASSMFGFVELDESRVAEELSWIEREVAELVEPVLGAGDLAAAIEEGFRSGRLDIPFSASRHARSSIIPRRDAAGAIRYADSGGLPFSAAVRRRNAVLSDSGGALRTAGGDETGEMAAMVHDISYFSRRDAA</sequence>
<dbReference type="Gene3D" id="3.20.20.240">
    <property type="entry name" value="Methylmalonyl-CoA mutase"/>
    <property type="match status" value="1"/>
</dbReference>
<dbReference type="GO" id="GO:0019670">
    <property type="term" value="P:anaerobic L-glutamate catabolic process"/>
    <property type="evidence" value="ECO:0007669"/>
    <property type="project" value="InterPro"/>
</dbReference>
<evidence type="ECO:0000256" key="3">
    <source>
        <dbReference type="ARBA" id="ARBA00023285"/>
    </source>
</evidence>
<reference evidence="4 5" key="1">
    <citation type="submission" date="2014-10" db="EMBL/GenBank/DDBJ databases">
        <title>Draft genome sequence of Actinoplanes utahensis NRRL 12052.</title>
        <authorList>
            <person name="Velasco-Bucheli B."/>
            <person name="del Cerro C."/>
            <person name="Hormigo D."/>
            <person name="Garcia J.L."/>
            <person name="Acebal C."/>
            <person name="Arroyo M."/>
            <person name="de la Mata I."/>
        </authorList>
    </citation>
    <scope>NUCLEOTIDE SEQUENCE [LARGE SCALE GENOMIC DNA]</scope>
    <source>
        <strain evidence="4 5">NRRL 12052</strain>
    </source>
</reference>
<dbReference type="InterPro" id="IPR016176">
    <property type="entry name" value="Cbl-dep_enz_cat"/>
</dbReference>
<protein>
    <submittedName>
        <fullName evidence="4">Methylaspartate mutase</fullName>
    </submittedName>
</protein>
<evidence type="ECO:0000256" key="2">
    <source>
        <dbReference type="ARBA" id="ARBA00023235"/>
    </source>
</evidence>
<comment type="caution">
    <text evidence="4">The sequence shown here is derived from an EMBL/GenBank/DDBJ whole genome shotgun (WGS) entry which is preliminary data.</text>
</comment>
<name>A0A0A6UTW9_ACTUT</name>
<dbReference type="GO" id="GO:0031419">
    <property type="term" value="F:cobalamin binding"/>
    <property type="evidence" value="ECO:0007669"/>
    <property type="project" value="UniProtKB-KW"/>
</dbReference>
<keyword evidence="3" id="KW-0170">Cobalt</keyword>
<dbReference type="STRING" id="1869.MB27_09000"/>
<dbReference type="SUPFAM" id="SSF51703">
    <property type="entry name" value="Cobalamin (vitamin B12)-dependent enzymes"/>
    <property type="match status" value="1"/>
</dbReference>
<dbReference type="PIRSF" id="PIRSF001495">
    <property type="entry name" value="Met_asp_mut_epsi"/>
    <property type="match status" value="1"/>
</dbReference>
<dbReference type="Pfam" id="PF06368">
    <property type="entry name" value="Met_asp_mut_E"/>
    <property type="match status" value="1"/>
</dbReference>
<dbReference type="InterPro" id="IPR006396">
    <property type="entry name" value="Glu_mut_E"/>
</dbReference>
<keyword evidence="2" id="KW-0413">Isomerase</keyword>